<sequence>LKLPKLELYSQRLEDHVPDHYKGIMQKTLDKIICQCVPRLVCEIYSSKSKQRSETEEKLLHIAESQSIFDSQNGYTFAAFIGQQIMENEGSGCNDFFSDCPFSSHD</sequence>
<accession>A0A0K2TX16</accession>
<dbReference type="EMBL" id="HACA01013202">
    <property type="protein sequence ID" value="CDW30563.1"/>
    <property type="molecule type" value="Transcribed_RNA"/>
</dbReference>
<proteinExistence type="predicted"/>
<dbReference type="OrthoDB" id="6371365at2759"/>
<name>A0A0K2TX16_LEPSM</name>
<feature type="non-terminal residue" evidence="1">
    <location>
        <position position="1"/>
    </location>
</feature>
<feature type="non-terminal residue" evidence="1">
    <location>
        <position position="106"/>
    </location>
</feature>
<evidence type="ECO:0000313" key="1">
    <source>
        <dbReference type="EMBL" id="CDW30563.1"/>
    </source>
</evidence>
<dbReference type="AlphaFoldDB" id="A0A0K2TX16"/>
<organism evidence="1">
    <name type="scientific">Lepeophtheirus salmonis</name>
    <name type="common">Salmon louse</name>
    <name type="synonym">Caligus salmonis</name>
    <dbReference type="NCBI Taxonomy" id="72036"/>
    <lineage>
        <taxon>Eukaryota</taxon>
        <taxon>Metazoa</taxon>
        <taxon>Ecdysozoa</taxon>
        <taxon>Arthropoda</taxon>
        <taxon>Crustacea</taxon>
        <taxon>Multicrustacea</taxon>
        <taxon>Hexanauplia</taxon>
        <taxon>Copepoda</taxon>
        <taxon>Siphonostomatoida</taxon>
        <taxon>Caligidae</taxon>
        <taxon>Lepeophtheirus</taxon>
    </lineage>
</organism>
<reference evidence="1" key="1">
    <citation type="submission" date="2014-05" db="EMBL/GenBank/DDBJ databases">
        <authorList>
            <person name="Chronopoulou M."/>
        </authorList>
    </citation>
    <scope>NUCLEOTIDE SEQUENCE</scope>
    <source>
        <tissue evidence="1">Whole organism</tissue>
    </source>
</reference>
<protein>
    <submittedName>
        <fullName evidence="1">Uncharacterized protein</fullName>
    </submittedName>
</protein>